<dbReference type="PANTHER" id="PTHR46716:SF1">
    <property type="entry name" value="MITOGEN-ACTIVATED PROTEIN KINASE KINASE KINASE 7"/>
    <property type="match status" value="1"/>
</dbReference>
<evidence type="ECO:0000313" key="9">
    <source>
        <dbReference type="Proteomes" id="UP000789405"/>
    </source>
</evidence>
<feature type="non-terminal residue" evidence="8">
    <location>
        <position position="125"/>
    </location>
</feature>
<accession>A0A9N9KDP8</accession>
<organism evidence="8 9">
    <name type="scientific">Dentiscutata erythropus</name>
    <dbReference type="NCBI Taxonomy" id="1348616"/>
    <lineage>
        <taxon>Eukaryota</taxon>
        <taxon>Fungi</taxon>
        <taxon>Fungi incertae sedis</taxon>
        <taxon>Mucoromycota</taxon>
        <taxon>Glomeromycotina</taxon>
        <taxon>Glomeromycetes</taxon>
        <taxon>Diversisporales</taxon>
        <taxon>Gigasporaceae</taxon>
        <taxon>Dentiscutata</taxon>
    </lineage>
</organism>
<keyword evidence="9" id="KW-1185">Reference proteome</keyword>
<dbReference type="AlphaFoldDB" id="A0A9N9KDP8"/>
<evidence type="ECO:0000256" key="6">
    <source>
        <dbReference type="SAM" id="MobiDB-lite"/>
    </source>
</evidence>
<dbReference type="EMBL" id="CAJVPY010065471">
    <property type="protein sequence ID" value="CAG8824829.1"/>
    <property type="molecule type" value="Genomic_DNA"/>
</dbReference>
<dbReference type="GO" id="GO:0004709">
    <property type="term" value="F:MAP kinase kinase kinase activity"/>
    <property type="evidence" value="ECO:0007669"/>
    <property type="project" value="TreeGrafter"/>
</dbReference>
<feature type="domain" description="Protein kinase" evidence="7">
    <location>
        <begin position="47"/>
        <end position="125"/>
    </location>
</feature>
<dbReference type="InterPro" id="IPR000719">
    <property type="entry name" value="Prot_kinase_dom"/>
</dbReference>
<keyword evidence="5" id="KW-0067">ATP-binding</keyword>
<protein>
    <submittedName>
        <fullName evidence="8">2922_t:CDS:1</fullName>
    </submittedName>
</protein>
<sequence>DEFSKKRNCEDLDDSHNETTIASAQPNKRGKYLEPTLVLITIEYRELRDRKYIAKGGFGEVHKGKWKGQNVAMKFVDHETPKILERELKHLEKSKDCKEYIIQYLGLSQEPCMGKYVLVMQFAEK</sequence>
<keyword evidence="4" id="KW-0418">Kinase</keyword>
<dbReference type="PROSITE" id="PS50011">
    <property type="entry name" value="PROTEIN_KINASE_DOM"/>
    <property type="match status" value="1"/>
</dbReference>
<evidence type="ECO:0000256" key="4">
    <source>
        <dbReference type="ARBA" id="ARBA00022777"/>
    </source>
</evidence>
<keyword evidence="2" id="KW-0808">Transferase</keyword>
<keyword evidence="3" id="KW-0547">Nucleotide-binding</keyword>
<dbReference type="GO" id="GO:0005524">
    <property type="term" value="F:ATP binding"/>
    <property type="evidence" value="ECO:0007669"/>
    <property type="project" value="UniProtKB-KW"/>
</dbReference>
<evidence type="ECO:0000259" key="7">
    <source>
        <dbReference type="PROSITE" id="PS50011"/>
    </source>
</evidence>
<feature type="non-terminal residue" evidence="8">
    <location>
        <position position="1"/>
    </location>
</feature>
<dbReference type="PANTHER" id="PTHR46716">
    <property type="entry name" value="MITOGEN-ACTIVATED PROTEIN KINASE KINASE KINASE 7"/>
    <property type="match status" value="1"/>
</dbReference>
<evidence type="ECO:0000256" key="2">
    <source>
        <dbReference type="ARBA" id="ARBA00022679"/>
    </source>
</evidence>
<dbReference type="OrthoDB" id="10261027at2759"/>
<dbReference type="Gene3D" id="3.30.200.20">
    <property type="entry name" value="Phosphorylase Kinase, domain 1"/>
    <property type="match status" value="1"/>
</dbReference>
<proteinExistence type="predicted"/>
<evidence type="ECO:0000256" key="1">
    <source>
        <dbReference type="ARBA" id="ARBA00022527"/>
    </source>
</evidence>
<dbReference type="GO" id="GO:0007254">
    <property type="term" value="P:JNK cascade"/>
    <property type="evidence" value="ECO:0007669"/>
    <property type="project" value="TreeGrafter"/>
</dbReference>
<name>A0A9N9KDP8_9GLOM</name>
<evidence type="ECO:0000256" key="5">
    <source>
        <dbReference type="ARBA" id="ARBA00022840"/>
    </source>
</evidence>
<feature type="compositionally biased region" description="Basic and acidic residues" evidence="6">
    <location>
        <begin position="1"/>
        <end position="17"/>
    </location>
</feature>
<reference evidence="8" key="1">
    <citation type="submission" date="2021-06" db="EMBL/GenBank/DDBJ databases">
        <authorList>
            <person name="Kallberg Y."/>
            <person name="Tangrot J."/>
            <person name="Rosling A."/>
        </authorList>
    </citation>
    <scope>NUCLEOTIDE SEQUENCE</scope>
    <source>
        <strain evidence="8">MA453B</strain>
    </source>
</reference>
<dbReference type="GO" id="GO:0006955">
    <property type="term" value="P:immune response"/>
    <property type="evidence" value="ECO:0007669"/>
    <property type="project" value="TreeGrafter"/>
</dbReference>
<dbReference type="SUPFAM" id="SSF56112">
    <property type="entry name" value="Protein kinase-like (PK-like)"/>
    <property type="match status" value="1"/>
</dbReference>
<feature type="region of interest" description="Disordered" evidence="6">
    <location>
        <begin position="1"/>
        <end position="27"/>
    </location>
</feature>
<evidence type="ECO:0000313" key="8">
    <source>
        <dbReference type="EMBL" id="CAG8824829.1"/>
    </source>
</evidence>
<dbReference type="InterPro" id="IPR011009">
    <property type="entry name" value="Kinase-like_dom_sf"/>
</dbReference>
<dbReference type="Proteomes" id="UP000789405">
    <property type="component" value="Unassembled WGS sequence"/>
</dbReference>
<evidence type="ECO:0000256" key="3">
    <source>
        <dbReference type="ARBA" id="ARBA00022741"/>
    </source>
</evidence>
<keyword evidence="1" id="KW-0723">Serine/threonine-protein kinase</keyword>
<comment type="caution">
    <text evidence="8">The sequence shown here is derived from an EMBL/GenBank/DDBJ whole genome shotgun (WGS) entry which is preliminary data.</text>
</comment>
<gene>
    <name evidence="8" type="ORF">DERYTH_LOCUS27781</name>
</gene>